<dbReference type="Gene3D" id="3.40.50.150">
    <property type="entry name" value="Vaccinia Virus protein VP39"/>
    <property type="match status" value="1"/>
</dbReference>
<evidence type="ECO:0000256" key="2">
    <source>
        <dbReference type="ARBA" id="ARBA00022679"/>
    </source>
</evidence>
<dbReference type="KEGG" id="dau:Daud_0884"/>
<dbReference type="AlphaFoldDB" id="B1I342"/>
<organism evidence="5 6">
    <name type="scientific">Desulforudis audaxviator (strain MP104C)</name>
    <dbReference type="NCBI Taxonomy" id="477974"/>
    <lineage>
        <taxon>Bacteria</taxon>
        <taxon>Bacillati</taxon>
        <taxon>Bacillota</taxon>
        <taxon>Clostridia</taxon>
        <taxon>Thermoanaerobacterales</taxon>
        <taxon>Candidatus Desulforudaceae</taxon>
        <taxon>Candidatus Desulforudis</taxon>
    </lineage>
</organism>
<dbReference type="GO" id="GO:0032259">
    <property type="term" value="P:methylation"/>
    <property type="evidence" value="ECO:0007669"/>
    <property type="project" value="UniProtKB-KW"/>
</dbReference>
<dbReference type="STRING" id="477974.Daud_0884"/>
<keyword evidence="1 5" id="KW-0489">Methyltransferase</keyword>
<feature type="domain" description="O-methyltransferase C-terminal" evidence="4">
    <location>
        <begin position="118"/>
        <end position="293"/>
    </location>
</feature>
<dbReference type="InterPro" id="IPR029063">
    <property type="entry name" value="SAM-dependent_MTases_sf"/>
</dbReference>
<dbReference type="PANTHER" id="PTHR43712">
    <property type="entry name" value="PUTATIVE (AFU_ORTHOLOGUE AFUA_4G14580)-RELATED"/>
    <property type="match status" value="1"/>
</dbReference>
<keyword evidence="6" id="KW-1185">Reference proteome</keyword>
<dbReference type="eggNOG" id="COG2227">
    <property type="taxonomic scope" value="Bacteria"/>
</dbReference>
<dbReference type="CDD" id="cd02440">
    <property type="entry name" value="AdoMet_MTases"/>
    <property type="match status" value="1"/>
</dbReference>
<evidence type="ECO:0000313" key="6">
    <source>
        <dbReference type="Proteomes" id="UP000008544"/>
    </source>
</evidence>
<dbReference type="InterPro" id="IPR036388">
    <property type="entry name" value="WH-like_DNA-bd_sf"/>
</dbReference>
<name>B1I342_DESAP</name>
<reference evidence="5 6" key="2">
    <citation type="journal article" date="2008" name="Science">
        <title>Environmental genomics reveals a single-species ecosystem deep within Earth.</title>
        <authorList>
            <person name="Chivian D."/>
            <person name="Brodie E.L."/>
            <person name="Alm E.J."/>
            <person name="Culley D.E."/>
            <person name="Dehal P.S."/>
            <person name="Desantis T.Z."/>
            <person name="Gihring T.M."/>
            <person name="Lapidus A."/>
            <person name="Lin L.H."/>
            <person name="Lowry S.R."/>
            <person name="Moser D.P."/>
            <person name="Richardson P.M."/>
            <person name="Southam G."/>
            <person name="Wanger G."/>
            <person name="Pratt L.M."/>
            <person name="Andersen G.L."/>
            <person name="Hazen T.C."/>
            <person name="Brockman F.J."/>
            <person name="Arkin A.P."/>
            <person name="Onstott T.C."/>
        </authorList>
    </citation>
    <scope>NUCLEOTIDE SEQUENCE [LARGE SCALE GENOMIC DNA]</scope>
    <source>
        <strain evidence="5 6">MP104C</strain>
    </source>
</reference>
<dbReference type="Proteomes" id="UP000008544">
    <property type="component" value="Chromosome"/>
</dbReference>
<protein>
    <submittedName>
        <fullName evidence="5">O-methyltransferase, family 2</fullName>
    </submittedName>
</protein>
<dbReference type="PROSITE" id="PS51683">
    <property type="entry name" value="SAM_OMT_II"/>
    <property type="match status" value="1"/>
</dbReference>
<dbReference type="SUPFAM" id="SSF46785">
    <property type="entry name" value="Winged helix' DNA-binding domain"/>
    <property type="match status" value="1"/>
</dbReference>
<dbReference type="InterPro" id="IPR001077">
    <property type="entry name" value="COMT_C"/>
</dbReference>
<sequence>MPNRDQLVFPDELLLAGAAVRCGLIEALRAGPRPVAEVAQVIEADHRALERLIEALVQLGYLELENSVVALAPEARRMLFEPESEDYTGFAFMHAYSRLGSWLALPEVIRTGKPPRKERSPEKIRYFMDAMREHARPVADAVVDLCLEGLSPPLRLLDLGGGPLNYAVPFARRGVAVTVQDMPEVVALMAPLVPPGLEIKLVGRDFREELAPGPFEVAFLGNITHIYGPDENRDLFSGVAEVLTPGGRIAILDYVRGVSTRAAYMGVNMLVSSASGGVWRADEYTAWLEAAGFGPPRIRSIEERQVLVAHLR</sequence>
<dbReference type="InterPro" id="IPR016461">
    <property type="entry name" value="COMT-like"/>
</dbReference>
<dbReference type="PANTHER" id="PTHR43712:SF2">
    <property type="entry name" value="O-METHYLTRANSFERASE CICE"/>
    <property type="match status" value="1"/>
</dbReference>
<dbReference type="EMBL" id="CP000860">
    <property type="protein sequence ID" value="ACA59397.1"/>
    <property type="molecule type" value="Genomic_DNA"/>
</dbReference>
<evidence type="ECO:0000256" key="1">
    <source>
        <dbReference type="ARBA" id="ARBA00022603"/>
    </source>
</evidence>
<dbReference type="Gene3D" id="1.10.10.10">
    <property type="entry name" value="Winged helix-like DNA-binding domain superfamily/Winged helix DNA-binding domain"/>
    <property type="match status" value="1"/>
</dbReference>
<dbReference type="InterPro" id="IPR036390">
    <property type="entry name" value="WH_DNA-bd_sf"/>
</dbReference>
<dbReference type="HOGENOM" id="CLU_005533_4_1_9"/>
<dbReference type="GO" id="GO:0008171">
    <property type="term" value="F:O-methyltransferase activity"/>
    <property type="evidence" value="ECO:0007669"/>
    <property type="project" value="InterPro"/>
</dbReference>
<evidence type="ECO:0000313" key="5">
    <source>
        <dbReference type="EMBL" id="ACA59397.1"/>
    </source>
</evidence>
<proteinExistence type="predicted"/>
<keyword evidence="2 5" id="KW-0808">Transferase</keyword>
<gene>
    <name evidence="5" type="ordered locus">Daud_0884</name>
</gene>
<reference evidence="6" key="1">
    <citation type="submission" date="2007-10" db="EMBL/GenBank/DDBJ databases">
        <title>Complete sequence of chromosome of Desulforudis audaxviator MP104C.</title>
        <authorList>
            <person name="Copeland A."/>
            <person name="Lucas S."/>
            <person name="Lapidus A."/>
            <person name="Barry K."/>
            <person name="Glavina del Rio T."/>
            <person name="Dalin E."/>
            <person name="Tice H."/>
            <person name="Bruce D."/>
            <person name="Pitluck S."/>
            <person name="Lowry S.R."/>
            <person name="Larimer F."/>
            <person name="Land M.L."/>
            <person name="Hauser L."/>
            <person name="Kyrpides N."/>
            <person name="Ivanova N.N."/>
            <person name="Richardson P."/>
        </authorList>
    </citation>
    <scope>NUCLEOTIDE SEQUENCE [LARGE SCALE GENOMIC DNA]</scope>
    <source>
        <strain evidence="6">MP104C</strain>
    </source>
</reference>
<dbReference type="Pfam" id="PF00891">
    <property type="entry name" value="Methyltransf_2"/>
    <property type="match status" value="1"/>
</dbReference>
<keyword evidence="3" id="KW-0949">S-adenosyl-L-methionine</keyword>
<dbReference type="SUPFAM" id="SSF53335">
    <property type="entry name" value="S-adenosyl-L-methionine-dependent methyltransferases"/>
    <property type="match status" value="1"/>
</dbReference>
<evidence type="ECO:0000256" key="3">
    <source>
        <dbReference type="ARBA" id="ARBA00022691"/>
    </source>
</evidence>
<accession>B1I342</accession>
<evidence type="ECO:0000259" key="4">
    <source>
        <dbReference type="Pfam" id="PF00891"/>
    </source>
</evidence>